<keyword evidence="5" id="KW-0378">Hydrolase</keyword>
<dbReference type="GO" id="GO:0004519">
    <property type="term" value="F:endonuclease activity"/>
    <property type="evidence" value="ECO:0007669"/>
    <property type="project" value="UniProtKB-KW"/>
</dbReference>
<dbReference type="Pfam" id="PF17917">
    <property type="entry name" value="RT_RNaseH"/>
    <property type="match status" value="1"/>
</dbReference>
<dbReference type="GO" id="GO:0016787">
    <property type="term" value="F:hydrolase activity"/>
    <property type="evidence" value="ECO:0007669"/>
    <property type="project" value="UniProtKB-KW"/>
</dbReference>
<dbReference type="PANTHER" id="PTHR34072:SF57">
    <property type="entry name" value="RNA-DIRECTED DNA POLYMERASE"/>
    <property type="match status" value="1"/>
</dbReference>
<organism evidence="9 10">
    <name type="scientific">Mucuna pruriens</name>
    <name type="common">Velvet bean</name>
    <name type="synonym">Dolichos pruriens</name>
    <dbReference type="NCBI Taxonomy" id="157652"/>
    <lineage>
        <taxon>Eukaryota</taxon>
        <taxon>Viridiplantae</taxon>
        <taxon>Streptophyta</taxon>
        <taxon>Embryophyta</taxon>
        <taxon>Tracheophyta</taxon>
        <taxon>Spermatophyta</taxon>
        <taxon>Magnoliopsida</taxon>
        <taxon>eudicotyledons</taxon>
        <taxon>Gunneridae</taxon>
        <taxon>Pentapetalae</taxon>
        <taxon>rosids</taxon>
        <taxon>fabids</taxon>
        <taxon>Fabales</taxon>
        <taxon>Fabaceae</taxon>
        <taxon>Papilionoideae</taxon>
        <taxon>50 kb inversion clade</taxon>
        <taxon>NPAAA clade</taxon>
        <taxon>indigoferoid/millettioid clade</taxon>
        <taxon>Phaseoleae</taxon>
        <taxon>Mucuna</taxon>
    </lineage>
</organism>
<name>A0A371GCK8_MUCPR</name>
<sequence>MDLALLNYTTTEKELLAIVFALDKFLSYLLGSKIILFSDHSALRFLLKKSDAKPGLIQSRLLLQEFNIEIKDKKGAENSVTFAIFFHQRHPNCIRRDSKVIPNTTYGMILTFGYFAMVKSYAGASWTPRSSRSLMSHKMYILSGPKKGTIEQLTSLKDDC</sequence>
<reference evidence="9" key="1">
    <citation type="submission" date="2018-05" db="EMBL/GenBank/DDBJ databases">
        <title>Draft genome of Mucuna pruriens seed.</title>
        <authorList>
            <person name="Nnadi N.E."/>
            <person name="Vos R."/>
            <person name="Hasami M.H."/>
            <person name="Devisetty U.K."/>
            <person name="Aguiy J.C."/>
        </authorList>
    </citation>
    <scope>NUCLEOTIDE SEQUENCE [LARGE SCALE GENOMIC DNA]</scope>
    <source>
        <strain evidence="9">JCA_2017</strain>
    </source>
</reference>
<proteinExistence type="predicted"/>
<evidence type="ECO:0000256" key="7">
    <source>
        <dbReference type="SAM" id="Phobius"/>
    </source>
</evidence>
<evidence type="ECO:0000256" key="5">
    <source>
        <dbReference type="ARBA" id="ARBA00022801"/>
    </source>
</evidence>
<keyword evidence="1" id="KW-0808">Transferase</keyword>
<evidence type="ECO:0000259" key="8">
    <source>
        <dbReference type="Pfam" id="PF17917"/>
    </source>
</evidence>
<evidence type="ECO:0000256" key="4">
    <source>
        <dbReference type="ARBA" id="ARBA00022759"/>
    </source>
</evidence>
<evidence type="ECO:0000256" key="2">
    <source>
        <dbReference type="ARBA" id="ARBA00022695"/>
    </source>
</evidence>
<evidence type="ECO:0000256" key="3">
    <source>
        <dbReference type="ARBA" id="ARBA00022722"/>
    </source>
</evidence>
<dbReference type="Proteomes" id="UP000257109">
    <property type="component" value="Unassembled WGS sequence"/>
</dbReference>
<evidence type="ECO:0000313" key="9">
    <source>
        <dbReference type="EMBL" id="RDX88297.1"/>
    </source>
</evidence>
<dbReference type="InterPro" id="IPR041373">
    <property type="entry name" value="RT_RNaseH"/>
</dbReference>
<dbReference type="CDD" id="cd09274">
    <property type="entry name" value="RNase_HI_RT_Ty3"/>
    <property type="match status" value="1"/>
</dbReference>
<keyword evidence="10" id="KW-1185">Reference proteome</keyword>
<evidence type="ECO:0000256" key="1">
    <source>
        <dbReference type="ARBA" id="ARBA00022679"/>
    </source>
</evidence>
<feature type="non-terminal residue" evidence="9">
    <location>
        <position position="1"/>
    </location>
</feature>
<keyword evidence="6" id="KW-0695">RNA-directed DNA polymerase</keyword>
<feature type="domain" description="Reverse transcriptase RNase H-like" evidence="8">
    <location>
        <begin position="5"/>
        <end position="66"/>
    </location>
</feature>
<dbReference type="OrthoDB" id="1436587at2759"/>
<keyword evidence="4" id="KW-0255">Endonuclease</keyword>
<accession>A0A371GCK8</accession>
<comment type="caution">
    <text evidence="9">The sequence shown here is derived from an EMBL/GenBank/DDBJ whole genome shotgun (WGS) entry which is preliminary data.</text>
</comment>
<keyword evidence="3" id="KW-0540">Nuclease</keyword>
<dbReference type="PANTHER" id="PTHR34072">
    <property type="entry name" value="ENZYMATIC POLYPROTEIN-RELATED"/>
    <property type="match status" value="1"/>
</dbReference>
<protein>
    <submittedName>
        <fullName evidence="9">Retrovirus-related Pol polyprotein from transposon 17.6</fullName>
    </submittedName>
</protein>
<dbReference type="AlphaFoldDB" id="A0A371GCK8"/>
<feature type="transmembrane region" description="Helical" evidence="7">
    <location>
        <begin position="15"/>
        <end position="36"/>
    </location>
</feature>
<dbReference type="EMBL" id="QJKJ01005984">
    <property type="protein sequence ID" value="RDX88297.1"/>
    <property type="molecule type" value="Genomic_DNA"/>
</dbReference>
<keyword evidence="7" id="KW-1133">Transmembrane helix</keyword>
<dbReference type="InterPro" id="IPR043502">
    <property type="entry name" value="DNA/RNA_pol_sf"/>
</dbReference>
<keyword evidence="7" id="KW-0812">Transmembrane</keyword>
<keyword evidence="7" id="KW-0472">Membrane</keyword>
<evidence type="ECO:0000313" key="10">
    <source>
        <dbReference type="Proteomes" id="UP000257109"/>
    </source>
</evidence>
<gene>
    <name evidence="9" type="primary">pol</name>
    <name evidence="9" type="ORF">CR513_30136</name>
</gene>
<dbReference type="GO" id="GO:0003964">
    <property type="term" value="F:RNA-directed DNA polymerase activity"/>
    <property type="evidence" value="ECO:0007669"/>
    <property type="project" value="UniProtKB-KW"/>
</dbReference>
<evidence type="ECO:0000256" key="6">
    <source>
        <dbReference type="ARBA" id="ARBA00022918"/>
    </source>
</evidence>
<dbReference type="SUPFAM" id="SSF56672">
    <property type="entry name" value="DNA/RNA polymerases"/>
    <property type="match status" value="1"/>
</dbReference>
<keyword evidence="2" id="KW-0548">Nucleotidyltransferase</keyword>